<comment type="caution">
    <text evidence="2">The sequence shown here is derived from an EMBL/GenBank/DDBJ whole genome shotgun (WGS) entry which is preliminary data.</text>
</comment>
<evidence type="ECO:0000313" key="2">
    <source>
        <dbReference type="EMBL" id="OBZ71588.1"/>
    </source>
</evidence>
<dbReference type="Proteomes" id="UP000092993">
    <property type="component" value="Unassembled WGS sequence"/>
</dbReference>
<dbReference type="EMBL" id="LUGG01000011">
    <property type="protein sequence ID" value="OBZ71588.1"/>
    <property type="molecule type" value="Genomic_DNA"/>
</dbReference>
<evidence type="ECO:0000313" key="3">
    <source>
        <dbReference type="Proteomes" id="UP000092993"/>
    </source>
</evidence>
<feature type="region of interest" description="Disordered" evidence="1">
    <location>
        <begin position="1"/>
        <end position="23"/>
    </location>
</feature>
<protein>
    <submittedName>
        <fullName evidence="2">Uncharacterized protein</fullName>
    </submittedName>
</protein>
<reference evidence="2 3" key="1">
    <citation type="submission" date="2016-03" db="EMBL/GenBank/DDBJ databases">
        <title>Whole genome sequencing of Grifola frondosa 9006-11.</title>
        <authorList>
            <person name="Min B."/>
            <person name="Park H."/>
            <person name="Kim J.-G."/>
            <person name="Cho H."/>
            <person name="Oh Y.-L."/>
            <person name="Kong W.-S."/>
            <person name="Choi I.-G."/>
        </authorList>
    </citation>
    <scope>NUCLEOTIDE SEQUENCE [LARGE SCALE GENOMIC DNA]</scope>
    <source>
        <strain evidence="2 3">9006-11</strain>
    </source>
</reference>
<sequence>MLQAPSNEIFSTLPQGRNSPYTRDNSAGALNAAAFTMNTDKRQVDAVTKKVTHMGDFIYKYILLTYRL</sequence>
<name>A0A1C7M4B3_GRIFR</name>
<gene>
    <name evidence="2" type="ORF">A0H81_08973</name>
</gene>
<evidence type="ECO:0000256" key="1">
    <source>
        <dbReference type="SAM" id="MobiDB-lite"/>
    </source>
</evidence>
<proteinExistence type="predicted"/>
<organism evidence="2 3">
    <name type="scientific">Grifola frondosa</name>
    <name type="common">Maitake</name>
    <name type="synonym">Polyporus frondosus</name>
    <dbReference type="NCBI Taxonomy" id="5627"/>
    <lineage>
        <taxon>Eukaryota</taxon>
        <taxon>Fungi</taxon>
        <taxon>Dikarya</taxon>
        <taxon>Basidiomycota</taxon>
        <taxon>Agaricomycotina</taxon>
        <taxon>Agaricomycetes</taxon>
        <taxon>Polyporales</taxon>
        <taxon>Grifolaceae</taxon>
        <taxon>Grifola</taxon>
    </lineage>
</organism>
<dbReference type="AlphaFoldDB" id="A0A1C7M4B3"/>
<accession>A0A1C7M4B3</accession>
<keyword evidence="3" id="KW-1185">Reference proteome</keyword>